<keyword evidence="1" id="KW-0812">Transmembrane</keyword>
<keyword evidence="1" id="KW-0472">Membrane</keyword>
<evidence type="ECO:0000313" key="2">
    <source>
        <dbReference type="EMBL" id="CAF2135155.1"/>
    </source>
</evidence>
<dbReference type="Proteomes" id="UP000663824">
    <property type="component" value="Unassembled WGS sequence"/>
</dbReference>
<dbReference type="AlphaFoldDB" id="A0A816W2N3"/>
<proteinExistence type="predicted"/>
<protein>
    <submittedName>
        <fullName evidence="2">Uncharacterized protein</fullName>
    </submittedName>
</protein>
<comment type="caution">
    <text evidence="2">The sequence shown here is derived from an EMBL/GenBank/DDBJ whole genome shotgun (WGS) entry which is preliminary data.</text>
</comment>
<keyword evidence="1" id="KW-1133">Transmembrane helix</keyword>
<gene>
    <name evidence="2" type="ORF">MBJ925_LOCUS28389</name>
</gene>
<reference evidence="2" key="1">
    <citation type="submission" date="2021-02" db="EMBL/GenBank/DDBJ databases">
        <authorList>
            <person name="Nowell W R."/>
        </authorList>
    </citation>
    <scope>NUCLEOTIDE SEQUENCE</scope>
</reference>
<accession>A0A816W2N3</accession>
<feature type="transmembrane region" description="Helical" evidence="1">
    <location>
        <begin position="6"/>
        <end position="27"/>
    </location>
</feature>
<name>A0A816W2N3_9BILA</name>
<dbReference type="EMBL" id="CAJNRE010015229">
    <property type="protein sequence ID" value="CAF2135155.1"/>
    <property type="molecule type" value="Genomic_DNA"/>
</dbReference>
<organism evidence="2 3">
    <name type="scientific">Rotaria magnacalcarata</name>
    <dbReference type="NCBI Taxonomy" id="392030"/>
    <lineage>
        <taxon>Eukaryota</taxon>
        <taxon>Metazoa</taxon>
        <taxon>Spiralia</taxon>
        <taxon>Gnathifera</taxon>
        <taxon>Rotifera</taxon>
        <taxon>Eurotatoria</taxon>
        <taxon>Bdelloidea</taxon>
        <taxon>Philodinida</taxon>
        <taxon>Philodinidae</taxon>
        <taxon>Rotaria</taxon>
    </lineage>
</organism>
<evidence type="ECO:0000256" key="1">
    <source>
        <dbReference type="SAM" id="Phobius"/>
    </source>
</evidence>
<evidence type="ECO:0000313" key="3">
    <source>
        <dbReference type="Proteomes" id="UP000663824"/>
    </source>
</evidence>
<sequence length="183" mass="20203">MNPITIVSLFVYVAVTTSVILPELHVIKRISFKYPYSCQPGPLSYEGCALFITDYGVSRNMPDLLYNGACGSDNVFEVMLAGDDFGMLSDLGDVPLENVTASKAFNYENMAGQDNRFFNTINVVKGHTYAALLAKEEIRALFVFRVESYEKSGAATIAYAVKQYGVIQSVQEAPGFSWVEPNH</sequence>